<dbReference type="AlphaFoldDB" id="M3YE52"/>
<dbReference type="HOGENOM" id="CLU_2405131_0_0_1"/>
<reference evidence="2" key="1">
    <citation type="submission" date="2024-06" db="UniProtKB">
        <authorList>
            <consortium name="Ensembl"/>
        </authorList>
    </citation>
    <scope>IDENTIFICATION</scope>
</reference>
<feature type="compositionally biased region" description="Basic residues" evidence="1">
    <location>
        <begin position="61"/>
        <end position="80"/>
    </location>
</feature>
<sequence length="93" mass="9923">RAGGTRPVRSLEPAAGPSNLLALGSGGAEGRRCLVNGLRRIVRVAKGGRVPLQSQTTTRVHASRSRGRGRHREISRRLHASGHVMSCPVEKPT</sequence>
<dbReference type="EMBL" id="AEYP01101808">
    <property type="status" value="NOT_ANNOTATED_CDS"/>
    <property type="molecule type" value="Genomic_DNA"/>
</dbReference>
<dbReference type="EMBL" id="AEYP01101806">
    <property type="status" value="NOT_ANNOTATED_CDS"/>
    <property type="molecule type" value="Genomic_DNA"/>
</dbReference>
<feature type="region of interest" description="Disordered" evidence="1">
    <location>
        <begin position="1"/>
        <end position="26"/>
    </location>
</feature>
<proteinExistence type="predicted"/>
<dbReference type="InParanoid" id="M3YE52"/>
<name>M3YE52_MUSPF</name>
<feature type="region of interest" description="Disordered" evidence="1">
    <location>
        <begin position="50"/>
        <end position="93"/>
    </location>
</feature>
<dbReference type="EMBL" id="AEYP01101807">
    <property type="status" value="NOT_ANNOTATED_CDS"/>
    <property type="molecule type" value="Genomic_DNA"/>
</dbReference>
<accession>M3YE52</accession>
<dbReference type="Ensembl" id="ENSMPUT00000009765.1">
    <property type="protein sequence ID" value="ENSMPUP00000009609.1"/>
    <property type="gene ID" value="ENSMPUG00000009685.1"/>
</dbReference>
<evidence type="ECO:0000313" key="2">
    <source>
        <dbReference type="Ensembl" id="ENSMPUP00000009609.1"/>
    </source>
</evidence>
<dbReference type="EMBL" id="AEYP01101809">
    <property type="status" value="NOT_ANNOTATED_CDS"/>
    <property type="molecule type" value="Genomic_DNA"/>
</dbReference>
<evidence type="ECO:0000256" key="1">
    <source>
        <dbReference type="SAM" id="MobiDB-lite"/>
    </source>
</evidence>
<organism evidence="2">
    <name type="scientific">Mustela putorius furo</name>
    <name type="common">European domestic ferret</name>
    <name type="synonym">Mustela furo</name>
    <dbReference type="NCBI Taxonomy" id="9669"/>
    <lineage>
        <taxon>Eukaryota</taxon>
        <taxon>Metazoa</taxon>
        <taxon>Chordata</taxon>
        <taxon>Craniata</taxon>
        <taxon>Vertebrata</taxon>
        <taxon>Euteleostomi</taxon>
        <taxon>Mammalia</taxon>
        <taxon>Eutheria</taxon>
        <taxon>Laurasiatheria</taxon>
        <taxon>Carnivora</taxon>
        <taxon>Caniformia</taxon>
        <taxon>Musteloidea</taxon>
        <taxon>Mustelidae</taxon>
        <taxon>Mustelinae</taxon>
        <taxon>Mustela</taxon>
    </lineage>
</organism>
<protein>
    <submittedName>
        <fullName evidence="2">Uncharacterized protein</fullName>
    </submittedName>
</protein>